<keyword evidence="3 4" id="KW-0413">Isomerase</keyword>
<dbReference type="InterPro" id="IPR046357">
    <property type="entry name" value="PPIase_dom_sf"/>
</dbReference>
<evidence type="ECO:0000256" key="2">
    <source>
        <dbReference type="ARBA" id="ARBA00023110"/>
    </source>
</evidence>
<dbReference type="Proteomes" id="UP000199296">
    <property type="component" value="Unassembled WGS sequence"/>
</dbReference>
<comment type="catalytic activity">
    <reaction evidence="1 3 4">
        <text>[protein]-peptidylproline (omega=180) = [protein]-peptidylproline (omega=0)</text>
        <dbReference type="Rhea" id="RHEA:16237"/>
        <dbReference type="Rhea" id="RHEA-COMP:10747"/>
        <dbReference type="Rhea" id="RHEA-COMP:10748"/>
        <dbReference type="ChEBI" id="CHEBI:83833"/>
        <dbReference type="ChEBI" id="CHEBI:83834"/>
        <dbReference type="EC" id="5.2.1.8"/>
    </reaction>
</comment>
<dbReference type="PROSITE" id="PS50059">
    <property type="entry name" value="FKBP_PPIASE"/>
    <property type="match status" value="1"/>
</dbReference>
<dbReference type="STRING" id="470826.SAMN04488027_10423"/>
<evidence type="ECO:0000313" key="6">
    <source>
        <dbReference type="EMBL" id="SDG61265.1"/>
    </source>
</evidence>
<comment type="similarity">
    <text evidence="4">Belongs to the FKBP-type PPIase family.</text>
</comment>
<dbReference type="EC" id="5.2.1.8" evidence="4"/>
<evidence type="ECO:0000256" key="3">
    <source>
        <dbReference type="PROSITE-ProRule" id="PRU00277"/>
    </source>
</evidence>
<dbReference type="Pfam" id="PF00254">
    <property type="entry name" value="FKBP_C"/>
    <property type="match status" value="1"/>
</dbReference>
<reference evidence="6 7" key="1">
    <citation type="submission" date="2016-10" db="EMBL/GenBank/DDBJ databases">
        <authorList>
            <person name="de Groot N.N."/>
        </authorList>
    </citation>
    <scope>NUCLEOTIDE SEQUENCE [LARGE SCALE GENOMIC DNA]</scope>
    <source>
        <strain evidence="6 7">DSM 19803</strain>
    </source>
</reference>
<name>A0A1G7VN73_9FLAO</name>
<evidence type="ECO:0000313" key="7">
    <source>
        <dbReference type="Proteomes" id="UP000199296"/>
    </source>
</evidence>
<evidence type="ECO:0000256" key="1">
    <source>
        <dbReference type="ARBA" id="ARBA00000971"/>
    </source>
</evidence>
<dbReference type="InterPro" id="IPR001179">
    <property type="entry name" value="PPIase_FKBP_dom"/>
</dbReference>
<evidence type="ECO:0000256" key="4">
    <source>
        <dbReference type="RuleBase" id="RU003915"/>
    </source>
</evidence>
<protein>
    <recommendedName>
        <fullName evidence="4">Peptidyl-prolyl cis-trans isomerase</fullName>
        <ecNumber evidence="4">5.2.1.8</ecNumber>
    </recommendedName>
</protein>
<evidence type="ECO:0000259" key="5">
    <source>
        <dbReference type="PROSITE" id="PS50059"/>
    </source>
</evidence>
<sequence length="180" mass="20722">MKLVLYIVLCLFLVQGCKSPEPRKPVSRASKSFTNKSLKMNKAIVEKEESYIRELIKKDSANTYITSADGFWYYYNEQNKQDTLTPQFGDEVEFNYNLLTLQGDTIYSRKELGERAYVIDKEEIFTGLRQGLKLMKEGETITFLFPSHQAYGYYGDNDKIGTHVALKATVTLNEIKPKTD</sequence>
<feature type="domain" description="PPIase FKBP-type" evidence="5">
    <location>
        <begin position="89"/>
        <end position="176"/>
    </location>
</feature>
<gene>
    <name evidence="6" type="ORF">SAMN04488027_10423</name>
</gene>
<dbReference type="RefSeq" id="WP_093366212.1">
    <property type="nucleotide sequence ID" value="NZ_FNCW01000004.1"/>
</dbReference>
<keyword evidence="2 3" id="KW-0697">Rotamase</keyword>
<dbReference type="GO" id="GO:0003755">
    <property type="term" value="F:peptidyl-prolyl cis-trans isomerase activity"/>
    <property type="evidence" value="ECO:0007669"/>
    <property type="project" value="UniProtKB-UniRule"/>
</dbReference>
<dbReference type="SUPFAM" id="SSF54534">
    <property type="entry name" value="FKBP-like"/>
    <property type="match status" value="1"/>
</dbReference>
<dbReference type="NCBIfam" id="TIGR03516">
    <property type="entry name" value="ppisom_GldI"/>
    <property type="match status" value="1"/>
</dbReference>
<accession>A0A1G7VN73</accession>
<dbReference type="InterPro" id="IPR019869">
    <property type="entry name" value="Motility-assoc_PPIase_GldI"/>
</dbReference>
<organism evidence="6 7">
    <name type="scientific">Psychroflexus sediminis</name>
    <dbReference type="NCBI Taxonomy" id="470826"/>
    <lineage>
        <taxon>Bacteria</taxon>
        <taxon>Pseudomonadati</taxon>
        <taxon>Bacteroidota</taxon>
        <taxon>Flavobacteriia</taxon>
        <taxon>Flavobacteriales</taxon>
        <taxon>Flavobacteriaceae</taxon>
        <taxon>Psychroflexus</taxon>
    </lineage>
</organism>
<dbReference type="EMBL" id="FNCW01000004">
    <property type="protein sequence ID" value="SDG61265.1"/>
    <property type="molecule type" value="Genomic_DNA"/>
</dbReference>
<dbReference type="PROSITE" id="PS51257">
    <property type="entry name" value="PROKAR_LIPOPROTEIN"/>
    <property type="match status" value="1"/>
</dbReference>
<proteinExistence type="inferred from homology"/>
<keyword evidence="7" id="KW-1185">Reference proteome</keyword>
<dbReference type="AlphaFoldDB" id="A0A1G7VN73"/>
<dbReference type="Gene3D" id="3.10.50.40">
    <property type="match status" value="1"/>
</dbReference>
<dbReference type="OrthoDB" id="1093155at2"/>